<evidence type="ECO:0008006" key="3">
    <source>
        <dbReference type="Google" id="ProtNLM"/>
    </source>
</evidence>
<name>A0A3E0HLM9_9PSEU</name>
<gene>
    <name evidence="1" type="ORF">BCF44_10699</name>
</gene>
<organism evidence="1 2">
    <name type="scientific">Kutzneria buriramensis</name>
    <dbReference type="NCBI Taxonomy" id="1045776"/>
    <lineage>
        <taxon>Bacteria</taxon>
        <taxon>Bacillati</taxon>
        <taxon>Actinomycetota</taxon>
        <taxon>Actinomycetes</taxon>
        <taxon>Pseudonocardiales</taxon>
        <taxon>Pseudonocardiaceae</taxon>
        <taxon>Kutzneria</taxon>
    </lineage>
</organism>
<dbReference type="AlphaFoldDB" id="A0A3E0HLM9"/>
<protein>
    <recommendedName>
        <fullName evidence="3">Phosphopantetheine binding protein</fullName>
    </recommendedName>
</protein>
<accession>A0A3E0HLM9</accession>
<dbReference type="SUPFAM" id="SSF47336">
    <property type="entry name" value="ACP-like"/>
    <property type="match status" value="1"/>
</dbReference>
<dbReference type="EMBL" id="QUNO01000006">
    <property type="protein sequence ID" value="REH46935.1"/>
    <property type="molecule type" value="Genomic_DNA"/>
</dbReference>
<dbReference type="OrthoDB" id="6637748at2"/>
<dbReference type="Proteomes" id="UP000256269">
    <property type="component" value="Unassembled WGS sequence"/>
</dbReference>
<dbReference type="RefSeq" id="WP_116175617.1">
    <property type="nucleotide sequence ID" value="NZ_CP144375.1"/>
</dbReference>
<dbReference type="InterPro" id="IPR036736">
    <property type="entry name" value="ACP-like_sf"/>
</dbReference>
<evidence type="ECO:0000313" key="1">
    <source>
        <dbReference type="EMBL" id="REH46935.1"/>
    </source>
</evidence>
<sequence>MSQAQMSDETEHAADRTEIVTAAVEWLRTELNDPDITGAENFLDVGGHSLTFSKLNIFLGGTFGAELDKKLTYERSLSEAVAGMTPVDRPETIEK</sequence>
<comment type="caution">
    <text evidence="1">The sequence shown here is derived from an EMBL/GenBank/DDBJ whole genome shotgun (WGS) entry which is preliminary data.</text>
</comment>
<reference evidence="1 2" key="1">
    <citation type="submission" date="2018-08" db="EMBL/GenBank/DDBJ databases">
        <title>Genomic Encyclopedia of Archaeal and Bacterial Type Strains, Phase II (KMG-II): from individual species to whole genera.</title>
        <authorList>
            <person name="Goeker M."/>
        </authorList>
    </citation>
    <scope>NUCLEOTIDE SEQUENCE [LARGE SCALE GENOMIC DNA]</scope>
    <source>
        <strain evidence="1 2">DSM 45791</strain>
    </source>
</reference>
<evidence type="ECO:0000313" key="2">
    <source>
        <dbReference type="Proteomes" id="UP000256269"/>
    </source>
</evidence>
<proteinExistence type="predicted"/>
<keyword evidence="2" id="KW-1185">Reference proteome</keyword>